<feature type="signal peptide" evidence="2">
    <location>
        <begin position="1"/>
        <end position="21"/>
    </location>
</feature>
<dbReference type="RefSeq" id="WP_060668402.1">
    <property type="nucleotide sequence ID" value="NZ_JARTGE010000014.1"/>
</dbReference>
<organism evidence="3 4">
    <name type="scientific">Oceanobacillus caeni</name>
    <dbReference type="NCBI Taxonomy" id="405946"/>
    <lineage>
        <taxon>Bacteria</taxon>
        <taxon>Bacillati</taxon>
        <taxon>Bacillota</taxon>
        <taxon>Bacilli</taxon>
        <taxon>Bacillales</taxon>
        <taxon>Bacillaceae</taxon>
        <taxon>Oceanobacillus</taxon>
    </lineage>
</organism>
<dbReference type="EMBL" id="LGTK01000024">
    <property type="protein sequence ID" value="KPH75639.1"/>
    <property type="molecule type" value="Genomic_DNA"/>
</dbReference>
<reference evidence="3 4" key="1">
    <citation type="submission" date="2015-07" db="EMBL/GenBank/DDBJ databases">
        <title>High-quality draft genome sequence of Oceanobacillus caeni HM6, a bacillus isolated from a human feces.</title>
        <authorList>
            <person name="Kumar J."/>
            <person name="Verma M.K."/>
            <person name="Pandey R."/>
            <person name="Bhambi M."/>
            <person name="Chauhan N."/>
        </authorList>
    </citation>
    <scope>NUCLEOTIDE SEQUENCE [LARGE SCALE GENOMIC DNA]</scope>
    <source>
        <strain evidence="3 4">HM6</strain>
    </source>
</reference>
<dbReference type="SUPFAM" id="SSF89392">
    <property type="entry name" value="Prokaryotic lipoproteins and lipoprotein localization factors"/>
    <property type="match status" value="1"/>
</dbReference>
<gene>
    <name evidence="3" type="ORF">AFL42_08715</name>
</gene>
<keyword evidence="4" id="KW-1185">Reference proteome</keyword>
<dbReference type="PANTHER" id="PTHR37507">
    <property type="entry name" value="SPORULATION PROTEIN YDCC"/>
    <property type="match status" value="1"/>
</dbReference>
<evidence type="ECO:0000256" key="1">
    <source>
        <dbReference type="SAM" id="MobiDB-lite"/>
    </source>
</evidence>
<comment type="caution">
    <text evidence="3">The sequence shown here is derived from an EMBL/GenBank/DDBJ whole genome shotgun (WGS) entry which is preliminary data.</text>
</comment>
<proteinExistence type="predicted"/>
<name>A0ABR5MJB2_9BACI</name>
<evidence type="ECO:0000313" key="4">
    <source>
        <dbReference type="Proteomes" id="UP000037854"/>
    </source>
</evidence>
<dbReference type="PROSITE" id="PS51257">
    <property type="entry name" value="PROKAR_LIPOPROTEIN"/>
    <property type="match status" value="1"/>
</dbReference>
<dbReference type="Proteomes" id="UP000037854">
    <property type="component" value="Unassembled WGS sequence"/>
</dbReference>
<dbReference type="InterPro" id="IPR052944">
    <property type="entry name" value="Sporulation_related"/>
</dbReference>
<feature type="chain" id="PRO_5047483970" evidence="2">
    <location>
        <begin position="22"/>
        <end position="344"/>
    </location>
</feature>
<dbReference type="Gene3D" id="2.50.20.10">
    <property type="entry name" value="Lipoprotein localisation LolA/LolB/LppX"/>
    <property type="match status" value="1"/>
</dbReference>
<evidence type="ECO:0000256" key="2">
    <source>
        <dbReference type="SAM" id="SignalP"/>
    </source>
</evidence>
<dbReference type="PANTHER" id="PTHR37507:SF2">
    <property type="entry name" value="SPORULATION PROTEIN YDCC"/>
    <property type="match status" value="1"/>
</dbReference>
<sequence length="344" mass="39019">MKRLNLSLKLMVFGLIVLVLAACGEKSQEDVVGELQKNVEEMSGYKAAAEMSMNTGQEEQKFNIDIWHQKEDFYRVALTSEADKKGKQIILKNKEGVFVLTPALEKSFKFQTEWPNNGSQPYLYQSLIEDIAGDEEATFKSTENSYIFKTKTNYQSNNNLPFQEVHFDKKTYTPTLVKVLDKDENALVEVKFSNFELNPTFKKDDFSMEKNMPSNDGASKETSTEVEEDTTEDVLEVVMPEFTAGAEVKEQREVDLENGKRIISTFAGEKHFTLIQERLDVVPTLSSPQEVEGDIVNLGNTIAALDENKIEWNYNGVNYQLSSEELTKEELIQVAQSVQVKAVK</sequence>
<accession>A0ABR5MJB2</accession>
<keyword evidence="2" id="KW-0732">Signal</keyword>
<protein>
    <submittedName>
        <fullName evidence="3">Sporulation protein</fullName>
    </submittedName>
</protein>
<feature type="region of interest" description="Disordered" evidence="1">
    <location>
        <begin position="206"/>
        <end position="229"/>
    </location>
</feature>
<evidence type="ECO:0000313" key="3">
    <source>
        <dbReference type="EMBL" id="KPH75639.1"/>
    </source>
</evidence>
<dbReference type="InterPro" id="IPR029046">
    <property type="entry name" value="LolA/LolB/LppX"/>
</dbReference>